<proteinExistence type="predicted"/>
<dbReference type="RefSeq" id="WP_183405462.1">
    <property type="nucleotide sequence ID" value="NZ_JACHGG010000010.1"/>
</dbReference>
<dbReference type="GO" id="GO:0003700">
    <property type="term" value="F:DNA-binding transcription factor activity"/>
    <property type="evidence" value="ECO:0007669"/>
    <property type="project" value="InterPro"/>
</dbReference>
<keyword evidence="6" id="KW-1185">Reference proteome</keyword>
<protein>
    <submittedName>
        <fullName evidence="5">AraC-like DNA-binding protein</fullName>
    </submittedName>
</protein>
<name>A0A7W9WE61_9BACT</name>
<dbReference type="PROSITE" id="PS01124">
    <property type="entry name" value="HTH_ARAC_FAMILY_2"/>
    <property type="match status" value="1"/>
</dbReference>
<dbReference type="PANTHER" id="PTHR43280:SF2">
    <property type="entry name" value="HTH-TYPE TRANSCRIPTIONAL REGULATOR EXSA"/>
    <property type="match status" value="1"/>
</dbReference>
<dbReference type="InterPro" id="IPR018062">
    <property type="entry name" value="HTH_AraC-typ_CS"/>
</dbReference>
<feature type="domain" description="HTH araC/xylS-type" evidence="4">
    <location>
        <begin position="152"/>
        <end position="249"/>
    </location>
</feature>
<dbReference type="PANTHER" id="PTHR43280">
    <property type="entry name" value="ARAC-FAMILY TRANSCRIPTIONAL REGULATOR"/>
    <property type="match status" value="1"/>
</dbReference>
<dbReference type="EMBL" id="JACHGG010000010">
    <property type="protein sequence ID" value="MBB6061250.1"/>
    <property type="molecule type" value="Genomic_DNA"/>
</dbReference>
<accession>A0A7W9WE61</accession>
<evidence type="ECO:0000259" key="4">
    <source>
        <dbReference type="PROSITE" id="PS01124"/>
    </source>
</evidence>
<sequence length="249" mass="27307">MAAAFHLRFFDGGALYGSHGFRTNPHQHYATELILSLGEPFLLESAALQFTSHYALVPSSVEHRFEGAATSRYAFVFLDAQHQWERQLENALGSPSSPGLVDLSAAFSPALTDRLLAWFRQPGAPGEPLVAELVHQLVPASPATPVLDPRVQQSTAYVHERLAQPISLGQAADYVHLSPSRFAHLFTEQVGIPFRRYVLWERLQAAIRAVQAGHSLTQACYEGGFADLPLFTKTFQAMFGVAPSAVIKP</sequence>
<keyword evidence="3" id="KW-0804">Transcription</keyword>
<dbReference type="Proteomes" id="UP000532746">
    <property type="component" value="Unassembled WGS sequence"/>
</dbReference>
<dbReference type="Gene3D" id="1.10.10.60">
    <property type="entry name" value="Homeodomain-like"/>
    <property type="match status" value="1"/>
</dbReference>
<dbReference type="SUPFAM" id="SSF46689">
    <property type="entry name" value="Homeodomain-like"/>
    <property type="match status" value="2"/>
</dbReference>
<dbReference type="GO" id="GO:0043565">
    <property type="term" value="F:sequence-specific DNA binding"/>
    <property type="evidence" value="ECO:0007669"/>
    <property type="project" value="InterPro"/>
</dbReference>
<dbReference type="AlphaFoldDB" id="A0A7W9WE61"/>
<dbReference type="Pfam" id="PF12833">
    <property type="entry name" value="HTH_18"/>
    <property type="match status" value="1"/>
</dbReference>
<organism evidence="5 6">
    <name type="scientific">Hymenobacter luteus</name>
    <dbReference type="NCBI Taxonomy" id="1411122"/>
    <lineage>
        <taxon>Bacteria</taxon>
        <taxon>Pseudomonadati</taxon>
        <taxon>Bacteroidota</taxon>
        <taxon>Cytophagia</taxon>
        <taxon>Cytophagales</taxon>
        <taxon>Hymenobacteraceae</taxon>
        <taxon>Hymenobacter</taxon>
    </lineage>
</organism>
<dbReference type="InterPro" id="IPR009057">
    <property type="entry name" value="Homeodomain-like_sf"/>
</dbReference>
<evidence type="ECO:0000256" key="2">
    <source>
        <dbReference type="ARBA" id="ARBA00023125"/>
    </source>
</evidence>
<reference evidence="5 6" key="1">
    <citation type="submission" date="2020-08" db="EMBL/GenBank/DDBJ databases">
        <title>Genomic Encyclopedia of Type Strains, Phase IV (KMG-IV): sequencing the most valuable type-strain genomes for metagenomic binning, comparative biology and taxonomic classification.</title>
        <authorList>
            <person name="Goeker M."/>
        </authorList>
    </citation>
    <scope>NUCLEOTIDE SEQUENCE [LARGE SCALE GENOMIC DNA]</scope>
    <source>
        <strain evidence="5 6">DSM 26718</strain>
    </source>
</reference>
<gene>
    <name evidence="5" type="ORF">HNQ93_004129</name>
</gene>
<evidence type="ECO:0000313" key="5">
    <source>
        <dbReference type="EMBL" id="MBB6061250.1"/>
    </source>
</evidence>
<comment type="caution">
    <text evidence="5">The sequence shown here is derived from an EMBL/GenBank/DDBJ whole genome shotgun (WGS) entry which is preliminary data.</text>
</comment>
<keyword evidence="2 5" id="KW-0238">DNA-binding</keyword>
<evidence type="ECO:0000256" key="3">
    <source>
        <dbReference type="ARBA" id="ARBA00023163"/>
    </source>
</evidence>
<dbReference type="PROSITE" id="PS00041">
    <property type="entry name" value="HTH_ARAC_FAMILY_1"/>
    <property type="match status" value="1"/>
</dbReference>
<dbReference type="InterPro" id="IPR018060">
    <property type="entry name" value="HTH_AraC"/>
</dbReference>
<evidence type="ECO:0000256" key="1">
    <source>
        <dbReference type="ARBA" id="ARBA00023015"/>
    </source>
</evidence>
<evidence type="ECO:0000313" key="6">
    <source>
        <dbReference type="Proteomes" id="UP000532746"/>
    </source>
</evidence>
<dbReference type="SMART" id="SM00342">
    <property type="entry name" value="HTH_ARAC"/>
    <property type="match status" value="1"/>
</dbReference>
<keyword evidence="1" id="KW-0805">Transcription regulation</keyword>